<sequence>MDPAWRVAELFSPLYPSICHPGFPPVYQPKPLQPFYQPSSHQPWQPPAIPAAVAWSEEKDPLLQGMREALAHSPGRYVSVKVGSSPRSSSPRCSVAGSSPWCFVAGSC</sequence>
<protein>
    <submittedName>
        <fullName evidence="1">Uncharacterized protein</fullName>
    </submittedName>
</protein>
<dbReference type="EMBL" id="SRLO01000369">
    <property type="protein sequence ID" value="TNN58847.1"/>
    <property type="molecule type" value="Genomic_DNA"/>
</dbReference>
<gene>
    <name evidence="1" type="ORF">EYF80_030920</name>
</gene>
<organism evidence="1 2">
    <name type="scientific">Liparis tanakae</name>
    <name type="common">Tanaka's snailfish</name>
    <dbReference type="NCBI Taxonomy" id="230148"/>
    <lineage>
        <taxon>Eukaryota</taxon>
        <taxon>Metazoa</taxon>
        <taxon>Chordata</taxon>
        <taxon>Craniata</taxon>
        <taxon>Vertebrata</taxon>
        <taxon>Euteleostomi</taxon>
        <taxon>Actinopterygii</taxon>
        <taxon>Neopterygii</taxon>
        <taxon>Teleostei</taxon>
        <taxon>Neoteleostei</taxon>
        <taxon>Acanthomorphata</taxon>
        <taxon>Eupercaria</taxon>
        <taxon>Perciformes</taxon>
        <taxon>Cottioidei</taxon>
        <taxon>Cottales</taxon>
        <taxon>Liparidae</taxon>
        <taxon>Liparis</taxon>
    </lineage>
</organism>
<comment type="caution">
    <text evidence="1">The sequence shown here is derived from an EMBL/GenBank/DDBJ whole genome shotgun (WGS) entry which is preliminary data.</text>
</comment>
<name>A0A4Z2GYX4_9TELE</name>
<evidence type="ECO:0000313" key="2">
    <source>
        <dbReference type="Proteomes" id="UP000314294"/>
    </source>
</evidence>
<reference evidence="1 2" key="1">
    <citation type="submission" date="2019-03" db="EMBL/GenBank/DDBJ databases">
        <title>First draft genome of Liparis tanakae, snailfish: a comprehensive survey of snailfish specific genes.</title>
        <authorList>
            <person name="Kim W."/>
            <person name="Song I."/>
            <person name="Jeong J.-H."/>
            <person name="Kim D."/>
            <person name="Kim S."/>
            <person name="Ryu S."/>
            <person name="Song J.Y."/>
            <person name="Lee S.K."/>
        </authorList>
    </citation>
    <scope>NUCLEOTIDE SEQUENCE [LARGE SCALE GENOMIC DNA]</scope>
    <source>
        <tissue evidence="1">Muscle</tissue>
    </source>
</reference>
<accession>A0A4Z2GYX4</accession>
<keyword evidence="2" id="KW-1185">Reference proteome</keyword>
<dbReference type="AlphaFoldDB" id="A0A4Z2GYX4"/>
<proteinExistence type="predicted"/>
<dbReference type="Proteomes" id="UP000314294">
    <property type="component" value="Unassembled WGS sequence"/>
</dbReference>
<evidence type="ECO:0000313" key="1">
    <source>
        <dbReference type="EMBL" id="TNN58847.1"/>
    </source>
</evidence>